<dbReference type="InterPro" id="IPR003439">
    <property type="entry name" value="ABC_transporter-like_ATP-bd"/>
</dbReference>
<dbReference type="RefSeq" id="WP_121864147.1">
    <property type="nucleotide sequence ID" value="NZ_RDEX01000001.1"/>
</dbReference>
<dbReference type="InterPro" id="IPR003593">
    <property type="entry name" value="AAA+_ATPase"/>
</dbReference>
<evidence type="ECO:0000259" key="8">
    <source>
        <dbReference type="PROSITE" id="PS50893"/>
    </source>
</evidence>
<organism evidence="9 10">
    <name type="scientific">Kocuria tytonicola</name>
    <dbReference type="NCBI Taxonomy" id="2055946"/>
    <lineage>
        <taxon>Bacteria</taxon>
        <taxon>Bacillati</taxon>
        <taxon>Actinomycetota</taxon>
        <taxon>Actinomycetes</taxon>
        <taxon>Micrococcales</taxon>
        <taxon>Micrococcaceae</taxon>
        <taxon>Kocuria</taxon>
    </lineage>
</organism>
<keyword evidence="5" id="KW-1278">Translocase</keyword>
<dbReference type="SUPFAM" id="SSF50331">
    <property type="entry name" value="MOP-like"/>
    <property type="match status" value="1"/>
</dbReference>
<keyword evidence="6" id="KW-0472">Membrane</keyword>
<comment type="caution">
    <text evidence="9">The sequence shown here is derived from an EMBL/GenBank/DDBJ whole genome shotgun (WGS) entry which is preliminary data.</text>
</comment>
<keyword evidence="3" id="KW-0547">Nucleotide-binding</keyword>
<evidence type="ECO:0000256" key="1">
    <source>
        <dbReference type="ARBA" id="ARBA00022448"/>
    </source>
</evidence>
<gene>
    <name evidence="9" type="primary">ugpC</name>
    <name evidence="9" type="ORF">EAE32_03110</name>
</gene>
<reference evidence="9 10" key="1">
    <citation type="submission" date="2018-10" db="EMBL/GenBank/DDBJ databases">
        <title>Kocuria tytonicola, new bacteria from the preen glands of American barn owls (Tyto furcata).</title>
        <authorList>
            <person name="Braun M.S."/>
            <person name="Wang E."/>
            <person name="Zimmermann S."/>
            <person name="Boutin S."/>
            <person name="Wagner H."/>
            <person name="Wink M."/>
        </authorList>
    </citation>
    <scope>NUCLEOTIDE SEQUENCE [LARGE SCALE GENOMIC DNA]</scope>
    <source>
        <strain evidence="9 10">473</strain>
    </source>
</reference>
<dbReference type="GO" id="GO:0055052">
    <property type="term" value="C:ATP-binding cassette (ABC) transporter complex, substrate-binding subunit-containing"/>
    <property type="evidence" value="ECO:0007669"/>
    <property type="project" value="TreeGrafter"/>
</dbReference>
<dbReference type="InterPro" id="IPR047641">
    <property type="entry name" value="ABC_transpr_MalK/UgpC-like"/>
</dbReference>
<evidence type="ECO:0000313" key="10">
    <source>
        <dbReference type="Proteomes" id="UP000277871"/>
    </source>
</evidence>
<keyword evidence="10" id="KW-1185">Reference proteome</keyword>
<evidence type="ECO:0000256" key="2">
    <source>
        <dbReference type="ARBA" id="ARBA00022475"/>
    </source>
</evidence>
<dbReference type="PANTHER" id="PTHR43875">
    <property type="entry name" value="MALTODEXTRIN IMPORT ATP-BINDING PROTEIN MSMX"/>
    <property type="match status" value="1"/>
</dbReference>
<evidence type="ECO:0000256" key="6">
    <source>
        <dbReference type="ARBA" id="ARBA00023136"/>
    </source>
</evidence>
<keyword evidence="2" id="KW-1003">Cell membrane</keyword>
<feature type="domain" description="ABC transporter" evidence="8">
    <location>
        <begin position="4"/>
        <end position="237"/>
    </location>
</feature>
<evidence type="ECO:0000256" key="4">
    <source>
        <dbReference type="ARBA" id="ARBA00022840"/>
    </source>
</evidence>
<dbReference type="InterPro" id="IPR017871">
    <property type="entry name" value="ABC_transporter-like_CS"/>
</dbReference>
<feature type="compositionally biased region" description="Basic and acidic residues" evidence="7">
    <location>
        <begin position="386"/>
        <end position="417"/>
    </location>
</feature>
<dbReference type="Pfam" id="PF17912">
    <property type="entry name" value="OB_MalK"/>
    <property type="match status" value="1"/>
</dbReference>
<dbReference type="SMART" id="SM00382">
    <property type="entry name" value="AAA"/>
    <property type="match status" value="1"/>
</dbReference>
<dbReference type="Gene3D" id="3.40.50.300">
    <property type="entry name" value="P-loop containing nucleotide triphosphate hydrolases"/>
    <property type="match status" value="1"/>
</dbReference>
<dbReference type="InterPro" id="IPR027417">
    <property type="entry name" value="P-loop_NTPase"/>
</dbReference>
<sequence>MAAITMEHLVKKYDDGFPAVNDISIDIADGEFLILVGPSGCGKSTLLRMVVGLEDITSGDLKINGERVNDRQPRDRNLSMVFQNYALYPHLSVYENIAFPLRLAKGQFSNDEIDRKVREAAETLDLNEHLERKPANLSGGQRQRVAMGRAIVRDADAFLFDEPLSNLDAKLRGQMRTEIAQLQRRMGITSLYVTHDQTEAMTLGDRVAVLKRGQLQQIASPRELYEQPVNLFVAGFIGAPSMNFIPARISGGVFQTPIGDIEVPERVQAKLSGAPELVLLGLRPEHFEDAKFVDEAKVGHGTMFDAEFTHTEWLGNQQYGYIQYEQDQTVQHKLNELAQELDADEMPAQVIVSLDASSRIRGGSTAKIWLDSRRMHVFNPETGENLTRDAEAGAELTREANEERKSEIERARQRDASRGGQNTHTGAGTATTGAAAHRGGDAVTGRESTGQGGSTAL</sequence>
<keyword evidence="4 9" id="KW-0067">ATP-binding</keyword>
<evidence type="ECO:0000256" key="3">
    <source>
        <dbReference type="ARBA" id="ARBA00022741"/>
    </source>
</evidence>
<keyword evidence="1" id="KW-0813">Transport</keyword>
<dbReference type="SUPFAM" id="SSF52540">
    <property type="entry name" value="P-loop containing nucleoside triphosphate hydrolases"/>
    <property type="match status" value="1"/>
</dbReference>
<dbReference type="PROSITE" id="PS50893">
    <property type="entry name" value="ABC_TRANSPORTER_2"/>
    <property type="match status" value="1"/>
</dbReference>
<feature type="region of interest" description="Disordered" evidence="7">
    <location>
        <begin position="380"/>
        <end position="457"/>
    </location>
</feature>
<dbReference type="GO" id="GO:0008643">
    <property type="term" value="P:carbohydrate transport"/>
    <property type="evidence" value="ECO:0007669"/>
    <property type="project" value="InterPro"/>
</dbReference>
<dbReference type="NCBIfam" id="NF008653">
    <property type="entry name" value="PRK11650.1"/>
    <property type="match status" value="1"/>
</dbReference>
<dbReference type="PROSITE" id="PS00211">
    <property type="entry name" value="ABC_TRANSPORTER_1"/>
    <property type="match status" value="1"/>
</dbReference>
<evidence type="ECO:0000313" key="9">
    <source>
        <dbReference type="EMBL" id="RLY94219.1"/>
    </source>
</evidence>
<dbReference type="Pfam" id="PF00005">
    <property type="entry name" value="ABC_tran"/>
    <property type="match status" value="1"/>
</dbReference>
<dbReference type="Gene3D" id="2.40.50.100">
    <property type="match status" value="1"/>
</dbReference>
<dbReference type="AlphaFoldDB" id="A0A3L9L8G2"/>
<dbReference type="InterPro" id="IPR008995">
    <property type="entry name" value="Mo/tungstate-bd_C_term_dom"/>
</dbReference>
<dbReference type="Proteomes" id="UP000277871">
    <property type="component" value="Unassembled WGS sequence"/>
</dbReference>
<dbReference type="GO" id="GO:0005524">
    <property type="term" value="F:ATP binding"/>
    <property type="evidence" value="ECO:0007669"/>
    <property type="project" value="UniProtKB-KW"/>
</dbReference>
<dbReference type="InterPro" id="IPR015855">
    <property type="entry name" value="ABC_transpr_MalK-like"/>
</dbReference>
<name>A0A3L9L8G2_9MICC</name>
<feature type="compositionally biased region" description="Low complexity" evidence="7">
    <location>
        <begin position="423"/>
        <end position="437"/>
    </location>
</feature>
<evidence type="ECO:0000256" key="7">
    <source>
        <dbReference type="SAM" id="MobiDB-lite"/>
    </source>
</evidence>
<dbReference type="FunFam" id="3.40.50.300:FF:000042">
    <property type="entry name" value="Maltose/maltodextrin ABC transporter, ATP-binding protein"/>
    <property type="match status" value="1"/>
</dbReference>
<protein>
    <submittedName>
        <fullName evidence="9">sn-glycerol-3-phosphate ABC transporter ATP-binding protein UgpC</fullName>
    </submittedName>
</protein>
<dbReference type="EMBL" id="RDEX01000001">
    <property type="protein sequence ID" value="RLY94219.1"/>
    <property type="molecule type" value="Genomic_DNA"/>
</dbReference>
<dbReference type="GO" id="GO:0016887">
    <property type="term" value="F:ATP hydrolysis activity"/>
    <property type="evidence" value="ECO:0007669"/>
    <property type="project" value="InterPro"/>
</dbReference>
<accession>A0A3L9L8G2</accession>
<dbReference type="InterPro" id="IPR040582">
    <property type="entry name" value="OB_MalK-like"/>
</dbReference>
<evidence type="ECO:0000256" key="5">
    <source>
        <dbReference type="ARBA" id="ARBA00022967"/>
    </source>
</evidence>
<dbReference type="CDD" id="cd03301">
    <property type="entry name" value="ABC_MalK_N"/>
    <property type="match status" value="1"/>
</dbReference>
<dbReference type="PANTHER" id="PTHR43875:SF15">
    <property type="entry name" value="TREHALOSE IMPORT ATP-BINDING PROTEIN SUGC"/>
    <property type="match status" value="1"/>
</dbReference>
<proteinExistence type="predicted"/>
<dbReference type="GO" id="GO:0140359">
    <property type="term" value="F:ABC-type transporter activity"/>
    <property type="evidence" value="ECO:0007669"/>
    <property type="project" value="InterPro"/>
</dbReference>